<reference evidence="2 3" key="1">
    <citation type="submission" date="2014-02" db="EMBL/GenBank/DDBJ databases">
        <title>The genome sequence of Colletotrichum simmondsii CBS122122.</title>
        <authorList>
            <person name="Baroncelli R."/>
            <person name="Thon M.R."/>
        </authorList>
    </citation>
    <scope>NUCLEOTIDE SEQUENCE [LARGE SCALE GENOMIC DNA]</scope>
    <source>
        <strain evidence="2 3">CBS122122</strain>
    </source>
</reference>
<gene>
    <name evidence="2" type="ORF">CSIM01_06110</name>
</gene>
<dbReference type="EMBL" id="JFBX01000431">
    <property type="protein sequence ID" value="KXH38973.1"/>
    <property type="molecule type" value="Genomic_DNA"/>
</dbReference>
<protein>
    <submittedName>
        <fullName evidence="2">Uncharacterized protein</fullName>
    </submittedName>
</protein>
<accession>A0A135SSS4</accession>
<feature type="region of interest" description="Disordered" evidence="1">
    <location>
        <begin position="446"/>
        <end position="505"/>
    </location>
</feature>
<dbReference type="OrthoDB" id="4851849at2759"/>
<evidence type="ECO:0000313" key="3">
    <source>
        <dbReference type="Proteomes" id="UP000070328"/>
    </source>
</evidence>
<feature type="compositionally biased region" description="Pro residues" evidence="1">
    <location>
        <begin position="453"/>
        <end position="465"/>
    </location>
</feature>
<proteinExistence type="predicted"/>
<keyword evidence="3" id="KW-1185">Reference proteome</keyword>
<name>A0A135SSS4_9PEZI</name>
<feature type="compositionally biased region" description="Basic and acidic residues" evidence="1">
    <location>
        <begin position="473"/>
        <end position="495"/>
    </location>
</feature>
<evidence type="ECO:0000256" key="1">
    <source>
        <dbReference type="SAM" id="MobiDB-lite"/>
    </source>
</evidence>
<dbReference type="AlphaFoldDB" id="A0A135SSS4"/>
<sequence length="614" mass="69237">MTLEITGNLLKRFVQDAVLLHKLDPVRGSPTAYGLDRHPHDAGVPREELLKRKFLDSFALLASTHKDGDTVSAATLEVGAPEGSVIRIASNAGVSASTLVLLREVMEILHDISAMGLTDERRLSVLLKMISLDKAKIWYYFADLRKHRSEILRLEQFLPKVSSTFEVNEVERFTAWMGKLSAITTIATGTPPSELLPYVLWAEKAKWELSTCIEALFSAQSIPVPSWIYSIYKLGRYGVAAIALCKLPAEFPALFCPMRIEPIEHISRLEFSIAAGERPLRDVLRRIAGDQEEEFARRLATIWCVTDPEPRFRKACRLDLAVHAEMQLIGFYDQNPELMPSFRFMGVSKKSCFLCHRFLQDHPVSFSVSSCHQKLYLAWRSPPTSDAKAYRTYKKIVTNLCVQMEATARRELQSRIGSARAFQLDSTAGVSLTGLVDYRPLSPAESLNTFDEPLPPASLPEPPLGPSEDDYSDDHAGVSLDIDKETRPTESDGIRPGETIMLPSREFSGKHPTAEFVFNVERADDPQRRELVVLEDIVDTSRKPSWRKLIEILSNDEHFGVGFVEKQEFLMVNENLWVRDERQFLACLQFLRNSGCRNVGVVVRTFDSMKSKSS</sequence>
<dbReference type="PANTHER" id="PTHR42037:SF1">
    <property type="match status" value="1"/>
</dbReference>
<dbReference type="Proteomes" id="UP000070328">
    <property type="component" value="Unassembled WGS sequence"/>
</dbReference>
<evidence type="ECO:0000313" key="2">
    <source>
        <dbReference type="EMBL" id="KXH38973.1"/>
    </source>
</evidence>
<organism evidence="2 3">
    <name type="scientific">Colletotrichum simmondsii</name>
    <dbReference type="NCBI Taxonomy" id="703756"/>
    <lineage>
        <taxon>Eukaryota</taxon>
        <taxon>Fungi</taxon>
        <taxon>Dikarya</taxon>
        <taxon>Ascomycota</taxon>
        <taxon>Pezizomycotina</taxon>
        <taxon>Sordariomycetes</taxon>
        <taxon>Hypocreomycetidae</taxon>
        <taxon>Glomerellales</taxon>
        <taxon>Glomerellaceae</taxon>
        <taxon>Colletotrichum</taxon>
        <taxon>Colletotrichum acutatum species complex</taxon>
    </lineage>
</organism>
<dbReference type="PANTHER" id="PTHR42037">
    <property type="match status" value="1"/>
</dbReference>
<dbReference type="Pfam" id="PF14441">
    <property type="entry name" value="OTT_1508_deam"/>
    <property type="match status" value="1"/>
</dbReference>
<dbReference type="InterPro" id="IPR027796">
    <property type="entry name" value="OTT_1508_deam-like"/>
</dbReference>
<comment type="caution">
    <text evidence="2">The sequence shown here is derived from an EMBL/GenBank/DDBJ whole genome shotgun (WGS) entry which is preliminary data.</text>
</comment>